<dbReference type="EMBL" id="JAUFQS010000010">
    <property type="protein sequence ID" value="MDN3688594.1"/>
    <property type="molecule type" value="Genomic_DNA"/>
</dbReference>
<evidence type="ECO:0000313" key="1">
    <source>
        <dbReference type="EMBL" id="MDN3688594.1"/>
    </source>
</evidence>
<comment type="caution">
    <text evidence="1">The sequence shown here is derived from an EMBL/GenBank/DDBJ whole genome shotgun (WGS) entry which is preliminary data.</text>
</comment>
<evidence type="ECO:0000313" key="2">
    <source>
        <dbReference type="Proteomes" id="UP001236663"/>
    </source>
</evidence>
<dbReference type="RefSeq" id="WP_205602114.1">
    <property type="nucleotide sequence ID" value="NZ_JAUFQS010000010.1"/>
</dbReference>
<organism evidence="1 2">
    <name type="scientific">Cyclobacterium jeungdonense</name>
    <dbReference type="NCBI Taxonomy" id="708087"/>
    <lineage>
        <taxon>Bacteria</taxon>
        <taxon>Pseudomonadati</taxon>
        <taxon>Bacteroidota</taxon>
        <taxon>Cytophagia</taxon>
        <taxon>Cytophagales</taxon>
        <taxon>Cyclobacteriaceae</taxon>
        <taxon>Cyclobacterium</taxon>
    </lineage>
</organism>
<sequence length="74" mass="9001">MNAYKQEIDLPKVHPIHTYLQETALIHQLIDELNQTDIENEYQLFYNLFNKLNSIERRYERKENQLFSFLEKAG</sequence>
<dbReference type="Proteomes" id="UP001236663">
    <property type="component" value="Unassembled WGS sequence"/>
</dbReference>
<reference evidence="2" key="1">
    <citation type="journal article" date="2019" name="Int. J. Syst. Evol. Microbiol.">
        <title>The Global Catalogue of Microorganisms (GCM) 10K type strain sequencing project: providing services to taxonomists for standard genome sequencing and annotation.</title>
        <authorList>
            <consortium name="The Broad Institute Genomics Platform"/>
            <consortium name="The Broad Institute Genome Sequencing Center for Infectious Disease"/>
            <person name="Wu L."/>
            <person name="Ma J."/>
        </authorList>
    </citation>
    <scope>NUCLEOTIDE SEQUENCE [LARGE SCALE GENOMIC DNA]</scope>
    <source>
        <strain evidence="2">CECT 7706</strain>
    </source>
</reference>
<gene>
    <name evidence="1" type="ORF">QWZ15_12195</name>
</gene>
<keyword evidence="2" id="KW-1185">Reference proteome</keyword>
<protein>
    <recommendedName>
        <fullName evidence="3">Hemerythrin-like domain-containing protein</fullName>
    </recommendedName>
</protein>
<name>A0ABT8C750_9BACT</name>
<proteinExistence type="predicted"/>
<evidence type="ECO:0008006" key="3">
    <source>
        <dbReference type="Google" id="ProtNLM"/>
    </source>
</evidence>
<accession>A0ABT8C750</accession>
<dbReference type="Gene3D" id="1.20.120.520">
    <property type="entry name" value="nmb1532 protein domain like"/>
    <property type="match status" value="1"/>
</dbReference>